<feature type="non-terminal residue" evidence="2">
    <location>
        <position position="1"/>
    </location>
</feature>
<feature type="domain" description="F-box" evidence="1">
    <location>
        <begin position="91"/>
        <end position="132"/>
    </location>
</feature>
<sequence>MSLGRRWDRRYIKRWVQGEESDGCQKGIESYSLVAAAATAATPPPPNVAPATKAGRRHIPKPITIALAAMASPRQQHGEADGAAGSTGRFFPTDVLREILLRVPSAKTLCRLRAVCRSWRSLLSDAPFVADHAARHPGPLFAVSVVPGCYSTIPISNLYEVSDTPSQSPGAEIRFLDASGDVVKRVSVAPWCPFQIMAHGDQICLVESAHRVRLLDPATGATTLLPESEFPSMYLLGRTGGDGKMKLLSIATYGRFDFWHICKVLTLGGVWRHAPLPPTAVHTNRWQSAVDDSEDDEHDSWDDEYHGYNEDAGHVEDGRIAVFDLEREEWWPRLLPGPPAEFNHVWSSLVELNGRVVAVADKDYSVELWFLASSGANGEPVLWCKQCTIQVSRAEKGFLTLLPLWVLDEGRVAFWASKLGGHHVLRVYDPATETCTDVAATADCMVVGIRVYTVSWYEHHGRWGPVRPPLRFGGERRSHVF</sequence>
<evidence type="ECO:0000259" key="1">
    <source>
        <dbReference type="SMART" id="SM00256"/>
    </source>
</evidence>
<dbReference type="PANTHER" id="PTHR31111:SF133">
    <property type="entry name" value="OS07G0196600 PROTEIN"/>
    <property type="match status" value="1"/>
</dbReference>
<accession>A0A5J9VUI8</accession>
<dbReference type="Gene3D" id="1.20.1280.50">
    <property type="match status" value="1"/>
</dbReference>
<evidence type="ECO:0000313" key="3">
    <source>
        <dbReference type="Proteomes" id="UP000324897"/>
    </source>
</evidence>
<dbReference type="OrthoDB" id="594359at2759"/>
<dbReference type="SUPFAM" id="SSF50965">
    <property type="entry name" value="Galactose oxidase, central domain"/>
    <property type="match status" value="1"/>
</dbReference>
<comment type="caution">
    <text evidence="2">The sequence shown here is derived from an EMBL/GenBank/DDBJ whole genome shotgun (WGS) entry which is preliminary data.</text>
</comment>
<evidence type="ECO:0000313" key="2">
    <source>
        <dbReference type="EMBL" id="TVU40082.1"/>
    </source>
</evidence>
<organism evidence="2 3">
    <name type="scientific">Eragrostis curvula</name>
    <name type="common">weeping love grass</name>
    <dbReference type="NCBI Taxonomy" id="38414"/>
    <lineage>
        <taxon>Eukaryota</taxon>
        <taxon>Viridiplantae</taxon>
        <taxon>Streptophyta</taxon>
        <taxon>Embryophyta</taxon>
        <taxon>Tracheophyta</taxon>
        <taxon>Spermatophyta</taxon>
        <taxon>Magnoliopsida</taxon>
        <taxon>Liliopsida</taxon>
        <taxon>Poales</taxon>
        <taxon>Poaceae</taxon>
        <taxon>PACMAD clade</taxon>
        <taxon>Chloridoideae</taxon>
        <taxon>Eragrostideae</taxon>
        <taxon>Eragrostidinae</taxon>
        <taxon>Eragrostis</taxon>
    </lineage>
</organism>
<dbReference type="Pfam" id="PF12937">
    <property type="entry name" value="F-box-like"/>
    <property type="match status" value="1"/>
</dbReference>
<dbReference type="Gramene" id="TVU40082">
    <property type="protein sequence ID" value="TVU40082"/>
    <property type="gene ID" value="EJB05_13530"/>
</dbReference>
<name>A0A5J9VUI8_9POAL</name>
<gene>
    <name evidence="2" type="ORF">EJB05_13530</name>
</gene>
<keyword evidence="3" id="KW-1185">Reference proteome</keyword>
<dbReference type="InterPro" id="IPR001810">
    <property type="entry name" value="F-box_dom"/>
</dbReference>
<dbReference type="EMBL" id="RWGY01000007">
    <property type="protein sequence ID" value="TVU40082.1"/>
    <property type="molecule type" value="Genomic_DNA"/>
</dbReference>
<proteinExistence type="predicted"/>
<dbReference type="InterPro" id="IPR011043">
    <property type="entry name" value="Gal_Oxase/kelch_b-propeller"/>
</dbReference>
<dbReference type="SMART" id="SM00256">
    <property type="entry name" value="FBOX"/>
    <property type="match status" value="1"/>
</dbReference>
<dbReference type="SUPFAM" id="SSF81383">
    <property type="entry name" value="F-box domain"/>
    <property type="match status" value="1"/>
</dbReference>
<dbReference type="Proteomes" id="UP000324897">
    <property type="component" value="Chromosome 4"/>
</dbReference>
<dbReference type="AlphaFoldDB" id="A0A5J9VUI8"/>
<protein>
    <recommendedName>
        <fullName evidence="1">F-box domain-containing protein</fullName>
    </recommendedName>
</protein>
<dbReference type="InterPro" id="IPR036047">
    <property type="entry name" value="F-box-like_dom_sf"/>
</dbReference>
<dbReference type="PANTHER" id="PTHR31111">
    <property type="entry name" value="BNAA05G37150D PROTEIN-RELATED"/>
    <property type="match status" value="1"/>
</dbReference>
<dbReference type="CDD" id="cd22157">
    <property type="entry name" value="F-box_AtFBW1-like"/>
    <property type="match status" value="1"/>
</dbReference>
<reference evidence="2 3" key="1">
    <citation type="journal article" date="2019" name="Sci. Rep.">
        <title>A high-quality genome of Eragrostis curvula grass provides insights into Poaceae evolution and supports new strategies to enhance forage quality.</title>
        <authorList>
            <person name="Carballo J."/>
            <person name="Santos B.A.C.M."/>
            <person name="Zappacosta D."/>
            <person name="Garbus I."/>
            <person name="Selva J.P."/>
            <person name="Gallo C.A."/>
            <person name="Diaz A."/>
            <person name="Albertini E."/>
            <person name="Caccamo M."/>
            <person name="Echenique V."/>
        </authorList>
    </citation>
    <scope>NUCLEOTIDE SEQUENCE [LARGE SCALE GENOMIC DNA]</scope>
    <source>
        <strain evidence="3">cv. Victoria</strain>
        <tissue evidence="2">Leaf</tissue>
    </source>
</reference>